<proteinExistence type="inferred from homology"/>
<gene>
    <name evidence="4" type="ORF">CTOB1V02_LOCUS7074</name>
</gene>
<keyword evidence="2" id="KW-0328">Glycosyltransferase</keyword>
<evidence type="ECO:0000256" key="3">
    <source>
        <dbReference type="ARBA" id="ARBA00022679"/>
    </source>
</evidence>
<protein>
    <submittedName>
        <fullName evidence="4">Uncharacterized protein</fullName>
    </submittedName>
</protein>
<evidence type="ECO:0000256" key="2">
    <source>
        <dbReference type="ARBA" id="ARBA00022676"/>
    </source>
</evidence>
<sequence length="607" mass="68031">MAPSVIMCVVLCFGSVLLPSVTGANIWMIMTLGSRSHKNVFDPLIGELGARGHNVTFFNPFPGRGPRKGVKEIIFPRGNELALQLGADMWRQEGKASGTGGLLKSLIYACKESCKAFFEWDEFQPYYKGLKGKPDLILLTLFNQPCLLAIPHKLDVPFAFISPHGLFPSNYRSIGLRPSPSFMPHPVGFIDTDRMSFTERASNTLMWHILTFAFDWYSGSWMDAFLTEQNGGQPLTAHEVMKEASLFITNMAPAFDFPAPSLPVIVHAGGMHCRPPQPVAQEFEDWIKKGKKGFIYFSLGSAVKGTDMPEEFRGMFLNAFKKFPEYQIFWKWETEQMDGVPPNVKLSKWMPQQDLLGHKDIRLFITHGGLLSTQEATYHGVPVVGIAIGADQMLNMKKTEKGGAGLALEWGSLTEEKLVNSIKRHKDIRLFITHGGLLSTQEATYHGVPVVGIAIGADQMLNMKKTEKDGAGLALEWGSLTEENLVHSIKRVLEEPSKFDVVDSSFRENLARRSAIMKDQPETPLERAVFWTEYVIRHKGAPHLRSAARDLTWYQYHSVDVWGFLISCLVLIILLELWILRTCFRLMCKSGGNSGAKKSQSKKKKSE</sequence>
<accession>A0A7R8WHC9</accession>
<dbReference type="InterPro" id="IPR050271">
    <property type="entry name" value="UDP-glycosyltransferase"/>
</dbReference>
<dbReference type="CDD" id="cd03784">
    <property type="entry name" value="GT1_Gtf-like"/>
    <property type="match status" value="1"/>
</dbReference>
<dbReference type="GO" id="GO:0008194">
    <property type="term" value="F:UDP-glycosyltransferase activity"/>
    <property type="evidence" value="ECO:0007669"/>
    <property type="project" value="InterPro"/>
</dbReference>
<evidence type="ECO:0000313" key="4">
    <source>
        <dbReference type="EMBL" id="CAD7229201.1"/>
    </source>
</evidence>
<comment type="similarity">
    <text evidence="1">Belongs to the UDP-glycosyltransferase family.</text>
</comment>
<dbReference type="PANTHER" id="PTHR48043:SF159">
    <property type="entry name" value="EG:EG0003.4 PROTEIN-RELATED"/>
    <property type="match status" value="1"/>
</dbReference>
<dbReference type="Pfam" id="PF00201">
    <property type="entry name" value="UDPGT"/>
    <property type="match status" value="1"/>
</dbReference>
<dbReference type="Gene3D" id="3.40.50.2000">
    <property type="entry name" value="Glycogen Phosphorylase B"/>
    <property type="match status" value="3"/>
</dbReference>
<dbReference type="InterPro" id="IPR002213">
    <property type="entry name" value="UDP_glucos_trans"/>
</dbReference>
<organism evidence="4">
    <name type="scientific">Cyprideis torosa</name>
    <dbReference type="NCBI Taxonomy" id="163714"/>
    <lineage>
        <taxon>Eukaryota</taxon>
        <taxon>Metazoa</taxon>
        <taxon>Ecdysozoa</taxon>
        <taxon>Arthropoda</taxon>
        <taxon>Crustacea</taxon>
        <taxon>Oligostraca</taxon>
        <taxon>Ostracoda</taxon>
        <taxon>Podocopa</taxon>
        <taxon>Podocopida</taxon>
        <taxon>Cytherocopina</taxon>
        <taxon>Cytheroidea</taxon>
        <taxon>Cytherideidae</taxon>
        <taxon>Cyprideis</taxon>
    </lineage>
</organism>
<dbReference type="SUPFAM" id="SSF53756">
    <property type="entry name" value="UDP-Glycosyltransferase/glycogen phosphorylase"/>
    <property type="match status" value="2"/>
</dbReference>
<dbReference type="AlphaFoldDB" id="A0A7R8WHC9"/>
<dbReference type="OrthoDB" id="6345490at2759"/>
<reference evidence="4" key="1">
    <citation type="submission" date="2020-11" db="EMBL/GenBank/DDBJ databases">
        <authorList>
            <person name="Tran Van P."/>
        </authorList>
    </citation>
    <scope>NUCLEOTIDE SEQUENCE</scope>
</reference>
<evidence type="ECO:0000256" key="1">
    <source>
        <dbReference type="ARBA" id="ARBA00009995"/>
    </source>
</evidence>
<dbReference type="FunFam" id="3.40.50.2000:FF:000021">
    <property type="entry name" value="UDP-glucuronosyltransferase"/>
    <property type="match status" value="1"/>
</dbReference>
<dbReference type="PANTHER" id="PTHR48043">
    <property type="entry name" value="EG:EG0003.4 PROTEIN-RELATED"/>
    <property type="match status" value="1"/>
</dbReference>
<keyword evidence="3" id="KW-0808">Transferase</keyword>
<name>A0A7R8WHC9_9CRUS</name>
<dbReference type="EMBL" id="OB661934">
    <property type="protein sequence ID" value="CAD7229201.1"/>
    <property type="molecule type" value="Genomic_DNA"/>
</dbReference>